<protein>
    <recommendedName>
        <fullName evidence="3">C-type lectin domain-containing protein</fullName>
    </recommendedName>
</protein>
<name>A0AAN9ZFP5_9ORTH</name>
<reference evidence="4 5" key="1">
    <citation type="submission" date="2024-03" db="EMBL/GenBank/DDBJ databases">
        <title>The genome assembly and annotation of the cricket Gryllus longicercus Weissman &amp; Gray.</title>
        <authorList>
            <person name="Szrajer S."/>
            <person name="Gray D."/>
            <person name="Ylla G."/>
        </authorList>
    </citation>
    <scope>NUCLEOTIDE SEQUENCE [LARGE SCALE GENOMIC DNA]</scope>
    <source>
        <strain evidence="4">DAG 2021-001</strain>
        <tissue evidence="4">Whole body minus gut</tissue>
    </source>
</reference>
<comment type="caution">
    <text evidence="4">The sequence shown here is derived from an EMBL/GenBank/DDBJ whole genome shotgun (WGS) entry which is preliminary data.</text>
</comment>
<gene>
    <name evidence="4" type="ORF">R5R35_009737</name>
</gene>
<dbReference type="PANTHER" id="PTHR22801:SF63">
    <property type="entry name" value="C-TYPE LECTIN DOMAIN-CONTAINING PROTEIN"/>
    <property type="match status" value="1"/>
</dbReference>
<feature type="chain" id="PRO_5043007556" description="C-type lectin domain-containing protein" evidence="2">
    <location>
        <begin position="23"/>
        <end position="337"/>
    </location>
</feature>
<proteinExistence type="predicted"/>
<dbReference type="SUPFAM" id="SSF56436">
    <property type="entry name" value="C-type lectin-like"/>
    <property type="match status" value="1"/>
</dbReference>
<evidence type="ECO:0000313" key="4">
    <source>
        <dbReference type="EMBL" id="KAK7871934.1"/>
    </source>
</evidence>
<sequence length="337" mass="35961">MRGRRAMGGAAVLLLAVGVAGGAIIGANPRESDEDASSEDAALGPAEDGLAAWAASLDAQARMRERDEREERERLARRGAAARAPAPPTAPPAPPTAPPPTAPPPTAPPPTAPPPTAPPPTAPRAPSTGLPSTVPSTAAYAPPQVVRLTDFDSEVEDLISSNSSANFPPPGVTSKKMQNEILQDQKPRCALDMEDAAGYVRLPGARGRYKFFVAPAPWAGARARCAGDGAHLAVANDEREALALVFLMRATAFPANPSHMHVGASDARREGDWRTEDGSEFNDTYFRWARNQPEINNRRQNCMQLYYDLTNVDFNCEGKAPFACEKSICPNTQYDNI</sequence>
<dbReference type="AlphaFoldDB" id="A0AAN9ZFP5"/>
<dbReference type="EMBL" id="JAZDUA010000032">
    <property type="protein sequence ID" value="KAK7871934.1"/>
    <property type="molecule type" value="Genomic_DNA"/>
</dbReference>
<dbReference type="InterPro" id="IPR001304">
    <property type="entry name" value="C-type_lectin-like"/>
</dbReference>
<evidence type="ECO:0000256" key="2">
    <source>
        <dbReference type="SAM" id="SignalP"/>
    </source>
</evidence>
<dbReference type="SMART" id="SM00034">
    <property type="entry name" value="CLECT"/>
    <property type="match status" value="1"/>
</dbReference>
<dbReference type="InterPro" id="IPR016187">
    <property type="entry name" value="CTDL_fold"/>
</dbReference>
<feature type="domain" description="C-type lectin" evidence="3">
    <location>
        <begin position="209"/>
        <end position="325"/>
    </location>
</feature>
<dbReference type="PROSITE" id="PS50041">
    <property type="entry name" value="C_TYPE_LECTIN_2"/>
    <property type="match status" value="1"/>
</dbReference>
<evidence type="ECO:0000313" key="5">
    <source>
        <dbReference type="Proteomes" id="UP001378592"/>
    </source>
</evidence>
<feature type="region of interest" description="Disordered" evidence="1">
    <location>
        <begin position="25"/>
        <end position="137"/>
    </location>
</feature>
<keyword evidence="5" id="KW-1185">Reference proteome</keyword>
<dbReference type="CDD" id="cd00037">
    <property type="entry name" value="CLECT"/>
    <property type="match status" value="1"/>
</dbReference>
<dbReference type="InterPro" id="IPR050801">
    <property type="entry name" value="Ca-Dep_Lectins_ImmuneDev"/>
</dbReference>
<feature type="signal peptide" evidence="2">
    <location>
        <begin position="1"/>
        <end position="22"/>
    </location>
</feature>
<dbReference type="Pfam" id="PF00059">
    <property type="entry name" value="Lectin_C"/>
    <property type="match status" value="1"/>
</dbReference>
<organism evidence="4 5">
    <name type="scientific">Gryllus longicercus</name>
    <dbReference type="NCBI Taxonomy" id="2509291"/>
    <lineage>
        <taxon>Eukaryota</taxon>
        <taxon>Metazoa</taxon>
        <taxon>Ecdysozoa</taxon>
        <taxon>Arthropoda</taxon>
        <taxon>Hexapoda</taxon>
        <taxon>Insecta</taxon>
        <taxon>Pterygota</taxon>
        <taxon>Neoptera</taxon>
        <taxon>Polyneoptera</taxon>
        <taxon>Orthoptera</taxon>
        <taxon>Ensifera</taxon>
        <taxon>Gryllidea</taxon>
        <taxon>Grylloidea</taxon>
        <taxon>Gryllidae</taxon>
        <taxon>Gryllinae</taxon>
        <taxon>Gryllus</taxon>
    </lineage>
</organism>
<keyword evidence="2" id="KW-0732">Signal</keyword>
<evidence type="ECO:0000259" key="3">
    <source>
        <dbReference type="PROSITE" id="PS50041"/>
    </source>
</evidence>
<feature type="compositionally biased region" description="Low complexity" evidence="1">
    <location>
        <begin position="51"/>
        <end position="60"/>
    </location>
</feature>
<feature type="compositionally biased region" description="Basic and acidic residues" evidence="1">
    <location>
        <begin position="61"/>
        <end position="76"/>
    </location>
</feature>
<accession>A0AAN9ZFP5</accession>
<dbReference type="InterPro" id="IPR016186">
    <property type="entry name" value="C-type_lectin-like/link_sf"/>
</dbReference>
<feature type="compositionally biased region" description="Pro residues" evidence="1">
    <location>
        <begin position="85"/>
        <end position="123"/>
    </location>
</feature>
<dbReference type="PANTHER" id="PTHR22801">
    <property type="entry name" value="LITHOSTATHINE"/>
    <property type="match status" value="1"/>
</dbReference>
<evidence type="ECO:0000256" key="1">
    <source>
        <dbReference type="SAM" id="MobiDB-lite"/>
    </source>
</evidence>
<dbReference type="Proteomes" id="UP001378592">
    <property type="component" value="Unassembled WGS sequence"/>
</dbReference>
<dbReference type="Gene3D" id="3.10.100.10">
    <property type="entry name" value="Mannose-Binding Protein A, subunit A"/>
    <property type="match status" value="1"/>
</dbReference>